<sequence>MEWCPLGRLYSFRQNWGNLESVIRTLKLFILGIFLQVPHLFRFKGLLAWNNWFNLWCIY</sequence>
<protein>
    <submittedName>
        <fullName evidence="1">Uncharacterized protein</fullName>
    </submittedName>
</protein>
<evidence type="ECO:0000313" key="1">
    <source>
        <dbReference type="EMBL" id="WMV51643.1"/>
    </source>
</evidence>
<organism evidence="1 2">
    <name type="scientific">Solanum verrucosum</name>
    <dbReference type="NCBI Taxonomy" id="315347"/>
    <lineage>
        <taxon>Eukaryota</taxon>
        <taxon>Viridiplantae</taxon>
        <taxon>Streptophyta</taxon>
        <taxon>Embryophyta</taxon>
        <taxon>Tracheophyta</taxon>
        <taxon>Spermatophyta</taxon>
        <taxon>Magnoliopsida</taxon>
        <taxon>eudicotyledons</taxon>
        <taxon>Gunneridae</taxon>
        <taxon>Pentapetalae</taxon>
        <taxon>asterids</taxon>
        <taxon>lamiids</taxon>
        <taxon>Solanales</taxon>
        <taxon>Solanaceae</taxon>
        <taxon>Solanoideae</taxon>
        <taxon>Solaneae</taxon>
        <taxon>Solanum</taxon>
    </lineage>
</organism>
<dbReference type="Proteomes" id="UP001234989">
    <property type="component" value="Chromosome 10"/>
</dbReference>
<dbReference type="AlphaFoldDB" id="A0AAF0UUL1"/>
<proteinExistence type="predicted"/>
<dbReference type="EMBL" id="CP133621">
    <property type="protein sequence ID" value="WMV51643.1"/>
    <property type="molecule type" value="Genomic_DNA"/>
</dbReference>
<evidence type="ECO:0000313" key="2">
    <source>
        <dbReference type="Proteomes" id="UP001234989"/>
    </source>
</evidence>
<keyword evidence="2" id="KW-1185">Reference proteome</keyword>
<name>A0AAF0UUL1_SOLVR</name>
<reference evidence="1" key="1">
    <citation type="submission" date="2023-08" db="EMBL/GenBank/DDBJ databases">
        <title>A de novo genome assembly of Solanum verrucosum Schlechtendal, a Mexican diploid species geographically isolated from the other diploid A-genome species in potato relatives.</title>
        <authorList>
            <person name="Hosaka K."/>
        </authorList>
    </citation>
    <scope>NUCLEOTIDE SEQUENCE</scope>
    <source>
        <tissue evidence="1">Young leaves</tissue>
    </source>
</reference>
<gene>
    <name evidence="1" type="ORF">MTR67_045028</name>
</gene>
<accession>A0AAF0UUL1</accession>